<feature type="compositionally biased region" description="Low complexity" evidence="7">
    <location>
        <begin position="511"/>
        <end position="522"/>
    </location>
</feature>
<feature type="repeat" description="PPR" evidence="6">
    <location>
        <begin position="185"/>
        <end position="219"/>
    </location>
</feature>
<evidence type="ECO:0000256" key="7">
    <source>
        <dbReference type="SAM" id="MobiDB-lite"/>
    </source>
</evidence>
<dbReference type="Pfam" id="PF01535">
    <property type="entry name" value="PPR"/>
    <property type="match status" value="3"/>
</dbReference>
<dbReference type="EMBL" id="CM007390">
    <property type="protein sequence ID" value="ONK57112.1"/>
    <property type="molecule type" value="Genomic_DNA"/>
</dbReference>
<dbReference type="InterPro" id="IPR011990">
    <property type="entry name" value="TPR-like_helical_dom_sf"/>
</dbReference>
<dbReference type="GO" id="GO:0005739">
    <property type="term" value="C:mitochondrion"/>
    <property type="evidence" value="ECO:0007669"/>
    <property type="project" value="UniProtKB-SubCell"/>
</dbReference>
<dbReference type="Gene3D" id="1.25.40.10">
    <property type="entry name" value="Tetratricopeptide repeat domain"/>
    <property type="match status" value="3"/>
</dbReference>
<dbReference type="OMA" id="LCVYAPN"/>
<protein>
    <recommendedName>
        <fullName evidence="10">Pentacotripeptide-repeat region of PRORP domain-containing protein</fullName>
    </recommendedName>
</protein>
<comment type="similarity">
    <text evidence="2">Belongs to the PPR family. P subfamily.</text>
</comment>
<dbReference type="GO" id="GO:0003729">
    <property type="term" value="F:mRNA binding"/>
    <property type="evidence" value="ECO:0007669"/>
    <property type="project" value="UniProtKB-ARBA"/>
</dbReference>
<evidence type="ECO:0000256" key="5">
    <source>
        <dbReference type="ARBA" id="ARBA00023128"/>
    </source>
</evidence>
<accession>A0A5P1E385</accession>
<keyword evidence="4" id="KW-0809">Transit peptide</keyword>
<keyword evidence="9" id="KW-1185">Reference proteome</keyword>
<dbReference type="OrthoDB" id="429961at2759"/>
<evidence type="ECO:0000256" key="3">
    <source>
        <dbReference type="ARBA" id="ARBA00022737"/>
    </source>
</evidence>
<organism evidence="8 9">
    <name type="scientific">Asparagus officinalis</name>
    <name type="common">Garden asparagus</name>
    <dbReference type="NCBI Taxonomy" id="4686"/>
    <lineage>
        <taxon>Eukaryota</taxon>
        <taxon>Viridiplantae</taxon>
        <taxon>Streptophyta</taxon>
        <taxon>Embryophyta</taxon>
        <taxon>Tracheophyta</taxon>
        <taxon>Spermatophyta</taxon>
        <taxon>Magnoliopsida</taxon>
        <taxon>Liliopsida</taxon>
        <taxon>Asparagales</taxon>
        <taxon>Asparagaceae</taxon>
        <taxon>Asparagoideae</taxon>
        <taxon>Asparagus</taxon>
    </lineage>
</organism>
<evidence type="ECO:0008006" key="10">
    <source>
        <dbReference type="Google" id="ProtNLM"/>
    </source>
</evidence>
<dbReference type="InterPro" id="IPR002885">
    <property type="entry name" value="PPR_rpt"/>
</dbReference>
<evidence type="ECO:0000313" key="9">
    <source>
        <dbReference type="Proteomes" id="UP000243459"/>
    </source>
</evidence>
<dbReference type="FunFam" id="1.25.40.10:FF:000385">
    <property type="entry name" value="Pentatricopeptide repeat-containing protein mitochondrial"/>
    <property type="match status" value="1"/>
</dbReference>
<dbReference type="PANTHER" id="PTHR45717:SF20">
    <property type="entry name" value="OS07G0598500 PROTEIN"/>
    <property type="match status" value="1"/>
</dbReference>
<feature type="repeat" description="PPR" evidence="6">
    <location>
        <begin position="150"/>
        <end position="184"/>
    </location>
</feature>
<feature type="region of interest" description="Disordered" evidence="7">
    <location>
        <begin position="502"/>
        <end position="522"/>
    </location>
</feature>
<dbReference type="Gramene" id="ONK57112">
    <property type="protein sequence ID" value="ONK57112"/>
    <property type="gene ID" value="A4U43_C10F16740"/>
</dbReference>
<sequence>MASSSLLRLANRLRSSIQTRVRTRIQAPILQPPSPTGHSYCTRPQRAPRAGLSSVIFPLGHPSISITPELDRWVDNGNRVRKVEIQDLVRDLRRRRRYKQALEASEWMKYKANVSFGPSDHAVQLDLIGQVHGVPSAETYFNNLAQNEKTEKTCGALLNCYVRERQTDKSLTHFQKMKEMGFVSSALPYNDIMCLYANLGEHEKIPSVLAEMKENNILPDNFSYRICINSYGARSDIDGMEKVLVEMTHQPQLVVDWNTYSVVANIYIKAGLNEKAVSALKKAEEKLDKNSGLCYNHLISLYGQLGNKIEMYRIWELQKLRLRRFINRDYTTMLGSLVKLGEIEEAETLLTEWESSGNSFDFQVPKILLTGYRQKGLLQKAETLLDNYVKKGKKPPSSSWGILAVGYAEGGDIRKAYEFMLNALNVYGGSGGWKPNSVVTEKILCYLGDEGGVEAAEVFVGLLRKAVAIDRDMYHALIKASIRAGRQVDEILERMKADGIEENEETEEILSSNKTETASSSS</sequence>
<dbReference type="NCBIfam" id="TIGR00756">
    <property type="entry name" value="PPR"/>
    <property type="match status" value="3"/>
</dbReference>
<evidence type="ECO:0000256" key="1">
    <source>
        <dbReference type="ARBA" id="ARBA00004173"/>
    </source>
</evidence>
<dbReference type="AlphaFoldDB" id="A0A5P1E385"/>
<evidence type="ECO:0000256" key="6">
    <source>
        <dbReference type="PROSITE-ProRule" id="PRU00708"/>
    </source>
</evidence>
<comment type="subcellular location">
    <subcellularLocation>
        <location evidence="1">Mitochondrion</location>
    </subcellularLocation>
</comment>
<evidence type="ECO:0000256" key="4">
    <source>
        <dbReference type="ARBA" id="ARBA00022946"/>
    </source>
</evidence>
<dbReference type="PANTHER" id="PTHR45717">
    <property type="entry name" value="OS12G0527900 PROTEIN"/>
    <property type="match status" value="1"/>
</dbReference>
<reference evidence="9" key="1">
    <citation type="journal article" date="2017" name="Nat. Commun.">
        <title>The asparagus genome sheds light on the origin and evolution of a young Y chromosome.</title>
        <authorList>
            <person name="Harkess A."/>
            <person name="Zhou J."/>
            <person name="Xu C."/>
            <person name="Bowers J.E."/>
            <person name="Van der Hulst R."/>
            <person name="Ayyampalayam S."/>
            <person name="Mercati F."/>
            <person name="Riccardi P."/>
            <person name="McKain M.R."/>
            <person name="Kakrana A."/>
            <person name="Tang H."/>
            <person name="Ray J."/>
            <person name="Groenendijk J."/>
            <person name="Arikit S."/>
            <person name="Mathioni S.M."/>
            <person name="Nakano M."/>
            <person name="Shan H."/>
            <person name="Telgmann-Rauber A."/>
            <person name="Kanno A."/>
            <person name="Yue Z."/>
            <person name="Chen H."/>
            <person name="Li W."/>
            <person name="Chen Y."/>
            <person name="Xu X."/>
            <person name="Zhang Y."/>
            <person name="Luo S."/>
            <person name="Chen H."/>
            <person name="Gao J."/>
            <person name="Mao Z."/>
            <person name="Pires J.C."/>
            <person name="Luo M."/>
            <person name="Kudrna D."/>
            <person name="Wing R.A."/>
            <person name="Meyers B.C."/>
            <person name="Yi K."/>
            <person name="Kong H."/>
            <person name="Lavrijsen P."/>
            <person name="Sunseri F."/>
            <person name="Falavigna A."/>
            <person name="Ye Y."/>
            <person name="Leebens-Mack J.H."/>
            <person name="Chen G."/>
        </authorList>
    </citation>
    <scope>NUCLEOTIDE SEQUENCE [LARGE SCALE GENOMIC DNA]</scope>
    <source>
        <strain evidence="9">cv. DH0086</strain>
    </source>
</reference>
<keyword evidence="5" id="KW-0496">Mitochondrion</keyword>
<keyword evidence="3" id="KW-0677">Repeat</keyword>
<proteinExistence type="inferred from homology"/>
<evidence type="ECO:0000256" key="2">
    <source>
        <dbReference type="ARBA" id="ARBA00007626"/>
    </source>
</evidence>
<dbReference type="Pfam" id="PF13041">
    <property type="entry name" value="PPR_2"/>
    <property type="match status" value="1"/>
</dbReference>
<evidence type="ECO:0000313" key="8">
    <source>
        <dbReference type="EMBL" id="ONK57112.1"/>
    </source>
</evidence>
<name>A0A5P1E385_ASPOF</name>
<dbReference type="Proteomes" id="UP000243459">
    <property type="component" value="Chromosome 10"/>
</dbReference>
<gene>
    <name evidence="8" type="ORF">A4U43_C10F16740</name>
</gene>
<dbReference type="PROSITE" id="PS51375">
    <property type="entry name" value="PPR"/>
    <property type="match status" value="2"/>
</dbReference>